<dbReference type="GO" id="GO:0004030">
    <property type="term" value="F:aldehyde dehydrogenase [NAD(P)+] activity"/>
    <property type="evidence" value="ECO:0007669"/>
    <property type="project" value="InterPro"/>
</dbReference>
<evidence type="ECO:0000313" key="5">
    <source>
        <dbReference type="EMBL" id="RAK24553.1"/>
    </source>
</evidence>
<dbReference type="PANTHER" id="PTHR43217:SF1">
    <property type="entry name" value="SUCCINATE SEMIALDEHYDE DEHYDROGENASE [NAD(P)+] SAD"/>
    <property type="match status" value="1"/>
</dbReference>
<dbReference type="GO" id="GO:0004777">
    <property type="term" value="F:succinate-semialdehyde dehydrogenase (NAD+) activity"/>
    <property type="evidence" value="ECO:0007669"/>
    <property type="project" value="TreeGrafter"/>
</dbReference>
<dbReference type="Gene3D" id="3.40.309.10">
    <property type="entry name" value="Aldehyde Dehydrogenase, Chain A, domain 2"/>
    <property type="match status" value="1"/>
</dbReference>
<dbReference type="SUPFAM" id="SSF53720">
    <property type="entry name" value="ALDH-like"/>
    <property type="match status" value="1"/>
</dbReference>
<dbReference type="Pfam" id="PF00171">
    <property type="entry name" value="Aldedh"/>
    <property type="match status" value="1"/>
</dbReference>
<dbReference type="Gene3D" id="3.40.605.10">
    <property type="entry name" value="Aldehyde Dehydrogenase, Chain A, domain 1"/>
    <property type="match status" value="1"/>
</dbReference>
<dbReference type="InterPro" id="IPR016163">
    <property type="entry name" value="Ald_DH_C"/>
</dbReference>
<evidence type="ECO:0000256" key="2">
    <source>
        <dbReference type="ARBA" id="ARBA00022857"/>
    </source>
</evidence>
<dbReference type="EMBL" id="QLMI01000002">
    <property type="protein sequence ID" value="RAK24553.1"/>
    <property type="molecule type" value="Genomic_DNA"/>
</dbReference>
<name>A0A327YUI0_9FLAO</name>
<gene>
    <name evidence="5" type="ORF">B0I03_102415</name>
</gene>
<dbReference type="InterPro" id="IPR015590">
    <property type="entry name" value="Aldehyde_DH_dom"/>
</dbReference>
<comment type="similarity">
    <text evidence="1">Belongs to the aldehyde dehydrogenase family.</text>
</comment>
<dbReference type="PANTHER" id="PTHR43217">
    <property type="entry name" value="SUCCINATE SEMIALDEHYDE DEHYDROGENASE [NAD(P)+] SAD"/>
    <property type="match status" value="1"/>
</dbReference>
<protein>
    <submittedName>
        <fullName evidence="5">Succinate-semialdehyde dehydrogenase/glutarate-semialdehyde dehydrogenase</fullName>
    </submittedName>
</protein>
<dbReference type="InterPro" id="IPR047110">
    <property type="entry name" value="GABD/Sad-like"/>
</dbReference>
<keyword evidence="3" id="KW-0560">Oxidoreductase</keyword>
<dbReference type="CDD" id="cd07100">
    <property type="entry name" value="ALDH_SSADH1_GabD1"/>
    <property type="match status" value="1"/>
</dbReference>
<keyword evidence="6" id="KW-1185">Reference proteome</keyword>
<evidence type="ECO:0000256" key="3">
    <source>
        <dbReference type="ARBA" id="ARBA00023002"/>
    </source>
</evidence>
<dbReference type="Proteomes" id="UP000249620">
    <property type="component" value="Unassembled WGS sequence"/>
</dbReference>
<evidence type="ECO:0000256" key="1">
    <source>
        <dbReference type="ARBA" id="ARBA00009986"/>
    </source>
</evidence>
<feature type="domain" description="Aldehyde dehydrogenase" evidence="4">
    <location>
        <begin position="5"/>
        <end position="424"/>
    </location>
</feature>
<proteinExistence type="inferred from homology"/>
<reference evidence="5 6" key="1">
    <citation type="submission" date="2018-06" db="EMBL/GenBank/DDBJ databases">
        <title>Genomic Encyclopedia of Type Strains, Phase III (KMG-III): the genomes of soil and plant-associated and newly described type strains.</title>
        <authorList>
            <person name="Whitman W."/>
        </authorList>
    </citation>
    <scope>NUCLEOTIDE SEQUENCE [LARGE SCALE GENOMIC DNA]</scope>
    <source>
        <strain evidence="5 6">CGMCC 1.12398</strain>
    </source>
</reference>
<dbReference type="FunFam" id="3.40.309.10:FF:000009">
    <property type="entry name" value="Aldehyde dehydrogenase A"/>
    <property type="match status" value="1"/>
</dbReference>
<sequence>MQNLLKISENTQHSWCNLSIQNRISFLPQLAQLLLENKEEYATCITTEMHKPILQAIAEVEKCALLCNYYFENAETFLATKNIKTDASESFITYEPLGVILGVMPWNFPFWQVFRFAVPTLIAGNTVVVKHASNVPKSAQLIQEIFEQAGFPKGCYQDLPIPSSQVANIIANPIIKAVSLTGSEQAGIAVATEAGKHLKKCVLELGGSNAFIILEDSNLEKAVATAVNARMQNAGQSCIAAKRFLVHEKIAEEFVAKFKVAIQNLKTGNPLDKETQIGSLARVDLAEELEVQVQKSIQMGAKLIVGGNRKEAFYEPTILTKVTIEMPVFNEETFGPVAAIKTFKTLEEAIELSNQSEFGLGVSIFTQDIDFIKTKISAFNEGAVFINEMVKSDPRLPFGGIKKSGYGRELAEDGIKEFVNVKTVVINTF</sequence>
<accession>A0A327YUI0</accession>
<dbReference type="RefSeq" id="WP_111566323.1">
    <property type="nucleotide sequence ID" value="NZ_QLMI01000002.1"/>
</dbReference>
<dbReference type="InterPro" id="IPR044148">
    <property type="entry name" value="ALDH_GabD1-like"/>
</dbReference>
<dbReference type="InterPro" id="IPR016161">
    <property type="entry name" value="Ald_DH/histidinol_DH"/>
</dbReference>
<organism evidence="5 6">
    <name type="scientific">Flavobacterium aquaticum</name>
    <dbReference type="NCBI Taxonomy" id="1236486"/>
    <lineage>
        <taxon>Bacteria</taxon>
        <taxon>Pseudomonadati</taxon>
        <taxon>Bacteroidota</taxon>
        <taxon>Flavobacteriia</taxon>
        <taxon>Flavobacteriales</taxon>
        <taxon>Flavobacteriaceae</taxon>
        <taxon>Flavobacterium</taxon>
    </lineage>
</organism>
<keyword evidence="2" id="KW-0521">NADP</keyword>
<evidence type="ECO:0000259" key="4">
    <source>
        <dbReference type="Pfam" id="PF00171"/>
    </source>
</evidence>
<comment type="caution">
    <text evidence="5">The sequence shown here is derived from an EMBL/GenBank/DDBJ whole genome shotgun (WGS) entry which is preliminary data.</text>
</comment>
<dbReference type="OrthoDB" id="9762913at2"/>
<dbReference type="FunFam" id="3.40.605.10:FF:000012">
    <property type="entry name" value="NAD-dependent succinate-semialdehyde dehydrogenase"/>
    <property type="match status" value="1"/>
</dbReference>
<dbReference type="InterPro" id="IPR016162">
    <property type="entry name" value="Ald_DH_N"/>
</dbReference>
<dbReference type="AlphaFoldDB" id="A0A327YUI0"/>
<evidence type="ECO:0000313" key="6">
    <source>
        <dbReference type="Proteomes" id="UP000249620"/>
    </source>
</evidence>